<feature type="transmembrane region" description="Helical" evidence="7">
    <location>
        <begin position="292"/>
        <end position="309"/>
    </location>
</feature>
<evidence type="ECO:0000256" key="2">
    <source>
        <dbReference type="ARBA" id="ARBA00007977"/>
    </source>
</evidence>
<feature type="transmembrane region" description="Helical" evidence="7">
    <location>
        <begin position="171"/>
        <end position="195"/>
    </location>
</feature>
<comment type="caution">
    <text evidence="8">The sequence shown here is derived from an EMBL/GenBank/DDBJ whole genome shotgun (WGS) entry which is preliminary data.</text>
</comment>
<feature type="transmembrane region" description="Helical" evidence="7">
    <location>
        <begin position="321"/>
        <end position="344"/>
    </location>
</feature>
<name>A0ABU1FRT3_9MICC</name>
<comment type="subcellular location">
    <subcellularLocation>
        <location evidence="1">Cell membrane</location>
        <topology evidence="1">Multi-pass membrane protein</topology>
    </subcellularLocation>
</comment>
<evidence type="ECO:0000313" key="8">
    <source>
        <dbReference type="EMBL" id="MDR5711334.1"/>
    </source>
</evidence>
<feature type="transmembrane region" description="Helical" evidence="7">
    <location>
        <begin position="75"/>
        <end position="94"/>
    </location>
</feature>
<evidence type="ECO:0000256" key="6">
    <source>
        <dbReference type="ARBA" id="ARBA00023136"/>
    </source>
</evidence>
<feature type="transmembrane region" description="Helical" evidence="7">
    <location>
        <begin position="129"/>
        <end position="151"/>
    </location>
</feature>
<feature type="transmembrane region" description="Helical" evidence="7">
    <location>
        <begin position="46"/>
        <end position="63"/>
    </location>
</feature>
<sequence>MAARFSAESFRGAARRIMPGAVLALVVAAVAHRFIAAWVPGLSAMLLAVLAGIALRTLGWVPRWAEAGFSWVAKFLLRIGIVVLGLQLAVGDILGLGWEVLVVIGVTSAVTFFGMLLLAPAVRAERTTAILLATGTAICGASAVAAAASVLDRGDGMDRRGQPLQAVTATALAVVTLCGTALLFGLPALAGVLGLGERLTGVLIGASVHEVGQVVAAGGLVGAVALAAATTVKLARVLLLAPLMLGLGLVQGRSEGTGRTTLVPWFVVGFLVAVGLNSLFGVERAAGETLGALTTLLLTVAMVGIGAGVDLRQLRRTGGPALALGLLGSVLAVGTALGMVVLLLS</sequence>
<keyword evidence="6 7" id="KW-0472">Membrane</keyword>
<reference evidence="9" key="1">
    <citation type="submission" date="2023-07" db="EMBL/GenBank/DDBJ databases">
        <title>Description of three actinobacteria isolated from air of manufacturing shop in a pharmaceutical factory.</title>
        <authorList>
            <person name="Zhang D.-F."/>
        </authorList>
    </citation>
    <scope>NUCLEOTIDE SEQUENCE [LARGE SCALE GENOMIC DNA]</scope>
    <source>
        <strain evidence="9">CCTCC AB 207010</strain>
    </source>
</reference>
<dbReference type="Pfam" id="PF03601">
    <property type="entry name" value="Cons_hypoth698"/>
    <property type="match status" value="1"/>
</dbReference>
<evidence type="ECO:0000256" key="4">
    <source>
        <dbReference type="ARBA" id="ARBA00022692"/>
    </source>
</evidence>
<dbReference type="RefSeq" id="WP_310536719.1">
    <property type="nucleotide sequence ID" value="NZ_BAAAOC010000022.1"/>
</dbReference>
<evidence type="ECO:0000256" key="5">
    <source>
        <dbReference type="ARBA" id="ARBA00022989"/>
    </source>
</evidence>
<evidence type="ECO:0000313" key="9">
    <source>
        <dbReference type="Proteomes" id="UP001260872"/>
    </source>
</evidence>
<evidence type="ECO:0000256" key="3">
    <source>
        <dbReference type="ARBA" id="ARBA00022475"/>
    </source>
</evidence>
<accession>A0ABU1FRT3</accession>
<organism evidence="8 9">
    <name type="scientific">Nesterenkonia flava</name>
    <dbReference type="NCBI Taxonomy" id="469799"/>
    <lineage>
        <taxon>Bacteria</taxon>
        <taxon>Bacillati</taxon>
        <taxon>Actinomycetota</taxon>
        <taxon>Actinomycetes</taxon>
        <taxon>Micrococcales</taxon>
        <taxon>Micrococcaceae</taxon>
        <taxon>Nesterenkonia</taxon>
    </lineage>
</organism>
<protein>
    <submittedName>
        <fullName evidence="8">Sulfate exporter family transporter</fullName>
    </submittedName>
</protein>
<evidence type="ECO:0000256" key="1">
    <source>
        <dbReference type="ARBA" id="ARBA00004651"/>
    </source>
</evidence>
<evidence type="ECO:0000256" key="7">
    <source>
        <dbReference type="SAM" id="Phobius"/>
    </source>
</evidence>
<keyword evidence="5 7" id="KW-1133">Transmembrane helix</keyword>
<comment type="similarity">
    <text evidence="2">Belongs to the UPF0324 family.</text>
</comment>
<dbReference type="InterPro" id="IPR018383">
    <property type="entry name" value="UPF0324_pro"/>
</dbReference>
<gene>
    <name evidence="8" type="ORF">RH857_04175</name>
</gene>
<proteinExistence type="inferred from homology"/>
<keyword evidence="3" id="KW-1003">Cell membrane</keyword>
<dbReference type="PANTHER" id="PTHR30106">
    <property type="entry name" value="INNER MEMBRANE PROTEIN YEIH-RELATED"/>
    <property type="match status" value="1"/>
</dbReference>
<feature type="transmembrane region" description="Helical" evidence="7">
    <location>
        <begin position="262"/>
        <end position="280"/>
    </location>
</feature>
<feature type="transmembrane region" description="Helical" evidence="7">
    <location>
        <begin position="100"/>
        <end position="122"/>
    </location>
</feature>
<dbReference type="Proteomes" id="UP001260872">
    <property type="component" value="Unassembled WGS sequence"/>
</dbReference>
<dbReference type="PANTHER" id="PTHR30106:SF2">
    <property type="entry name" value="UPF0324 INNER MEMBRANE PROTEIN YEIH"/>
    <property type="match status" value="1"/>
</dbReference>
<keyword evidence="4 7" id="KW-0812">Transmembrane</keyword>
<keyword evidence="9" id="KW-1185">Reference proteome</keyword>
<dbReference type="EMBL" id="JAVKGT010000008">
    <property type="protein sequence ID" value="MDR5711334.1"/>
    <property type="molecule type" value="Genomic_DNA"/>
</dbReference>